<dbReference type="InterPro" id="IPR007110">
    <property type="entry name" value="Ig-like_dom"/>
</dbReference>
<dbReference type="InterPro" id="IPR013098">
    <property type="entry name" value="Ig_I-set"/>
</dbReference>
<evidence type="ECO:0000259" key="9">
    <source>
        <dbReference type="PROSITE" id="PS50835"/>
    </source>
</evidence>
<keyword evidence="2" id="KW-0964">Secreted</keyword>
<organism evidence="10 11">
    <name type="scientific">Oedothorax gibbosus</name>
    <dbReference type="NCBI Taxonomy" id="931172"/>
    <lineage>
        <taxon>Eukaryota</taxon>
        <taxon>Metazoa</taxon>
        <taxon>Ecdysozoa</taxon>
        <taxon>Arthropoda</taxon>
        <taxon>Chelicerata</taxon>
        <taxon>Arachnida</taxon>
        <taxon>Araneae</taxon>
        <taxon>Araneomorphae</taxon>
        <taxon>Entelegynae</taxon>
        <taxon>Araneoidea</taxon>
        <taxon>Linyphiidae</taxon>
        <taxon>Erigoninae</taxon>
        <taxon>Oedothorax</taxon>
    </lineage>
</organism>
<feature type="chain" id="PRO_5043439932" description="Ig-like domain-containing protein" evidence="8">
    <location>
        <begin position="19"/>
        <end position="266"/>
    </location>
</feature>
<keyword evidence="11" id="KW-1185">Reference proteome</keyword>
<feature type="region of interest" description="Disordered" evidence="7">
    <location>
        <begin position="22"/>
        <end position="51"/>
    </location>
</feature>
<evidence type="ECO:0000256" key="4">
    <source>
        <dbReference type="ARBA" id="ARBA00022737"/>
    </source>
</evidence>
<name>A0AAV6URA7_9ARAC</name>
<evidence type="ECO:0000313" key="11">
    <source>
        <dbReference type="Proteomes" id="UP000827092"/>
    </source>
</evidence>
<dbReference type="GO" id="GO:0005886">
    <property type="term" value="C:plasma membrane"/>
    <property type="evidence" value="ECO:0007669"/>
    <property type="project" value="TreeGrafter"/>
</dbReference>
<feature type="signal peptide" evidence="8">
    <location>
        <begin position="1"/>
        <end position="18"/>
    </location>
</feature>
<dbReference type="AlphaFoldDB" id="A0AAV6URA7"/>
<evidence type="ECO:0000256" key="8">
    <source>
        <dbReference type="SAM" id="SignalP"/>
    </source>
</evidence>
<dbReference type="PROSITE" id="PS50835">
    <property type="entry name" value="IG_LIKE"/>
    <property type="match status" value="2"/>
</dbReference>
<dbReference type="InterPro" id="IPR003599">
    <property type="entry name" value="Ig_sub"/>
</dbReference>
<evidence type="ECO:0000256" key="3">
    <source>
        <dbReference type="ARBA" id="ARBA00022729"/>
    </source>
</evidence>
<evidence type="ECO:0000256" key="1">
    <source>
        <dbReference type="ARBA" id="ARBA00004613"/>
    </source>
</evidence>
<dbReference type="GO" id="GO:0007156">
    <property type="term" value="P:homophilic cell adhesion via plasma membrane adhesion molecules"/>
    <property type="evidence" value="ECO:0007669"/>
    <property type="project" value="TreeGrafter"/>
</dbReference>
<feature type="domain" description="Ig-like" evidence="9">
    <location>
        <begin position="50"/>
        <end position="157"/>
    </location>
</feature>
<dbReference type="SMART" id="SM00408">
    <property type="entry name" value="IGc2"/>
    <property type="match status" value="2"/>
</dbReference>
<sequence length="266" mass="30164">MLHRTLFVVLVTIPCVMSRHIEHSESRRETPVNENVHRADDNNDERTGLPRTHLRLHSKPPRVLQTTEGSNEILECQAGGSPLPRIYWMKNGRQVSQIDPIDEARPKATNDEARLDIGSTSSRLYLDCGTTRDRDEYTCVAENAYHREGTTTTVRVASSTSDEGCTKKDGGQAPRILTWTKTALENQGQDLRVVCRVEGEPRPRVQWLNPREDRIEENAKFQISMNGDLLIRNLKWKDMGNYICVAENIHGTARAEAFVYPATPET</sequence>
<reference evidence="10 11" key="1">
    <citation type="journal article" date="2022" name="Nat. Ecol. Evol.">
        <title>A masculinizing supergene underlies an exaggerated male reproductive morph in a spider.</title>
        <authorList>
            <person name="Hendrickx F."/>
            <person name="De Corte Z."/>
            <person name="Sonet G."/>
            <person name="Van Belleghem S.M."/>
            <person name="Kostlbacher S."/>
            <person name="Vangestel C."/>
        </authorList>
    </citation>
    <scope>NUCLEOTIDE SEQUENCE [LARGE SCALE GENOMIC DNA]</scope>
    <source>
        <strain evidence="10">W744_W776</strain>
    </source>
</reference>
<feature type="compositionally biased region" description="Basic and acidic residues" evidence="7">
    <location>
        <begin position="22"/>
        <end position="48"/>
    </location>
</feature>
<dbReference type="PANTHER" id="PTHR45080:SF8">
    <property type="entry name" value="IG-LIKE DOMAIN-CONTAINING PROTEIN"/>
    <property type="match status" value="1"/>
</dbReference>
<dbReference type="Proteomes" id="UP000827092">
    <property type="component" value="Unassembled WGS sequence"/>
</dbReference>
<dbReference type="GO" id="GO:0043025">
    <property type="term" value="C:neuronal cell body"/>
    <property type="evidence" value="ECO:0007669"/>
    <property type="project" value="TreeGrafter"/>
</dbReference>
<evidence type="ECO:0000256" key="2">
    <source>
        <dbReference type="ARBA" id="ARBA00022525"/>
    </source>
</evidence>
<dbReference type="SUPFAM" id="SSF48726">
    <property type="entry name" value="Immunoglobulin"/>
    <property type="match status" value="2"/>
</dbReference>
<keyword evidence="5" id="KW-1015">Disulfide bond</keyword>
<evidence type="ECO:0000256" key="6">
    <source>
        <dbReference type="ARBA" id="ARBA00023319"/>
    </source>
</evidence>
<dbReference type="PANTHER" id="PTHR45080">
    <property type="entry name" value="CONTACTIN 5"/>
    <property type="match status" value="1"/>
</dbReference>
<dbReference type="FunFam" id="2.60.40.10:FF:001749">
    <property type="entry name" value="Neural/ectodermal development factor IMP-L2"/>
    <property type="match status" value="1"/>
</dbReference>
<comment type="caution">
    <text evidence="10">The sequence shown here is derived from an EMBL/GenBank/DDBJ whole genome shotgun (WGS) entry which is preliminary data.</text>
</comment>
<dbReference type="GO" id="GO:0005576">
    <property type="term" value="C:extracellular region"/>
    <property type="evidence" value="ECO:0007669"/>
    <property type="project" value="UniProtKB-SubCell"/>
</dbReference>
<dbReference type="Pfam" id="PF07679">
    <property type="entry name" value="I-set"/>
    <property type="match status" value="2"/>
</dbReference>
<dbReference type="Gene3D" id="2.60.40.10">
    <property type="entry name" value="Immunoglobulins"/>
    <property type="match status" value="2"/>
</dbReference>
<dbReference type="InterPro" id="IPR036179">
    <property type="entry name" value="Ig-like_dom_sf"/>
</dbReference>
<dbReference type="GO" id="GO:0050808">
    <property type="term" value="P:synapse organization"/>
    <property type="evidence" value="ECO:0007669"/>
    <property type="project" value="TreeGrafter"/>
</dbReference>
<accession>A0AAV6URA7</accession>
<dbReference type="GO" id="GO:0030424">
    <property type="term" value="C:axon"/>
    <property type="evidence" value="ECO:0007669"/>
    <property type="project" value="TreeGrafter"/>
</dbReference>
<dbReference type="SMART" id="SM00409">
    <property type="entry name" value="IG"/>
    <property type="match status" value="2"/>
</dbReference>
<keyword evidence="4" id="KW-0677">Repeat</keyword>
<dbReference type="EMBL" id="JAFNEN010000324">
    <property type="protein sequence ID" value="KAG8185821.1"/>
    <property type="molecule type" value="Genomic_DNA"/>
</dbReference>
<evidence type="ECO:0000256" key="7">
    <source>
        <dbReference type="SAM" id="MobiDB-lite"/>
    </source>
</evidence>
<gene>
    <name evidence="10" type="ORF">JTE90_002045</name>
</gene>
<dbReference type="GO" id="GO:0008046">
    <property type="term" value="F:axon guidance receptor activity"/>
    <property type="evidence" value="ECO:0007669"/>
    <property type="project" value="TreeGrafter"/>
</dbReference>
<dbReference type="InterPro" id="IPR013783">
    <property type="entry name" value="Ig-like_fold"/>
</dbReference>
<protein>
    <recommendedName>
        <fullName evidence="9">Ig-like domain-containing protein</fullName>
    </recommendedName>
</protein>
<dbReference type="InterPro" id="IPR003598">
    <property type="entry name" value="Ig_sub2"/>
</dbReference>
<evidence type="ECO:0000313" key="10">
    <source>
        <dbReference type="EMBL" id="KAG8185821.1"/>
    </source>
</evidence>
<feature type="domain" description="Ig-like" evidence="9">
    <location>
        <begin position="174"/>
        <end position="260"/>
    </location>
</feature>
<keyword evidence="3 8" id="KW-0732">Signal</keyword>
<evidence type="ECO:0000256" key="5">
    <source>
        <dbReference type="ARBA" id="ARBA00023157"/>
    </source>
</evidence>
<keyword evidence="6" id="KW-0393">Immunoglobulin domain</keyword>
<dbReference type="InterPro" id="IPR050958">
    <property type="entry name" value="Cell_Adh-Cytoskel_Orgn"/>
</dbReference>
<comment type="subcellular location">
    <subcellularLocation>
        <location evidence="1">Secreted</location>
    </subcellularLocation>
</comment>
<proteinExistence type="predicted"/>